<dbReference type="Gene3D" id="2.40.260.10">
    <property type="entry name" value="Sortase"/>
    <property type="match status" value="1"/>
</dbReference>
<dbReference type="EMBL" id="FNWT01000013">
    <property type="protein sequence ID" value="SEH69107.1"/>
    <property type="molecule type" value="Genomic_DNA"/>
</dbReference>
<dbReference type="CDD" id="cd05826">
    <property type="entry name" value="Sortase_B"/>
    <property type="match status" value="1"/>
</dbReference>
<dbReference type="EMBL" id="FOGP01000002">
    <property type="protein sequence ID" value="SER40833.1"/>
    <property type="molecule type" value="Genomic_DNA"/>
</dbReference>
<organism evidence="2 3">
    <name type="scientific">Parafannyhessea umbonata</name>
    <dbReference type="NCBI Taxonomy" id="604330"/>
    <lineage>
        <taxon>Bacteria</taxon>
        <taxon>Bacillati</taxon>
        <taxon>Actinomycetota</taxon>
        <taxon>Coriobacteriia</taxon>
        <taxon>Coriobacteriales</taxon>
        <taxon>Atopobiaceae</taxon>
        <taxon>Parafannyhessea</taxon>
    </lineage>
</organism>
<dbReference type="SUPFAM" id="SSF63817">
    <property type="entry name" value="Sortase"/>
    <property type="match status" value="1"/>
</dbReference>
<dbReference type="Proteomes" id="UP000199135">
    <property type="component" value="Unassembled WGS sequence"/>
</dbReference>
<reference evidence="2" key="2">
    <citation type="submission" date="2016-10" db="EMBL/GenBank/DDBJ databases">
        <authorList>
            <person name="de Groot N.N."/>
        </authorList>
    </citation>
    <scope>NUCLEOTIDE SEQUENCE [LARGE SCALE GENOMIC DNA]</scope>
    <source>
        <strain evidence="2">KHGC19</strain>
    </source>
</reference>
<dbReference type="Proteomes" id="UP000199128">
    <property type="component" value="Unassembled WGS sequence"/>
</dbReference>
<accession>A0A1H9NZS9</accession>
<dbReference type="AlphaFoldDB" id="A0A1H9NZS9"/>
<proteinExistence type="predicted"/>
<name>A0A1H9NZS9_9ACTN</name>
<evidence type="ECO:0000313" key="4">
    <source>
        <dbReference type="Proteomes" id="UP000199135"/>
    </source>
</evidence>
<evidence type="ECO:0000313" key="1">
    <source>
        <dbReference type="EMBL" id="SEH69107.1"/>
    </source>
</evidence>
<sequence length="185" mass="20416">MPSLCAWLAIDGAGIDFPVCQADASDPEYYLDHDPWGAPSRVGVPFVDADTNANAPHVMVYGHHLALTGGMFTPLFDCYRQERFDQVLGEARCRWTTTEKGKQSFLPLCALSVDKADGEARFFAATSGIDLRRWAAGMLKRSTARSKDAEELCAQGERFLTLVTCSSVFAGRRERTLVIFALCKK</sequence>
<gene>
    <name evidence="2" type="ORF">SAMN05216446_0681</name>
    <name evidence="1" type="ORF">SAMN05216447_11335</name>
</gene>
<keyword evidence="4" id="KW-1185">Reference proteome</keyword>
<reference evidence="3 4" key="1">
    <citation type="submission" date="2016-10" db="EMBL/GenBank/DDBJ databases">
        <authorList>
            <person name="Varghese N."/>
            <person name="Submissions S."/>
        </authorList>
    </citation>
    <scope>NUCLEOTIDE SEQUENCE [LARGE SCALE GENOMIC DNA]</scope>
    <source>
        <strain evidence="3">KHGC19</strain>
        <strain evidence="1 4">WCP15</strain>
    </source>
</reference>
<evidence type="ECO:0000313" key="3">
    <source>
        <dbReference type="Proteomes" id="UP000199128"/>
    </source>
</evidence>
<dbReference type="RefSeq" id="WP_159443976.1">
    <property type="nucleotide sequence ID" value="NZ_FNWT01000013.1"/>
</dbReference>
<dbReference type="InterPro" id="IPR023365">
    <property type="entry name" value="Sortase_dom-sf"/>
</dbReference>
<evidence type="ECO:0008006" key="5">
    <source>
        <dbReference type="Google" id="ProtNLM"/>
    </source>
</evidence>
<protein>
    <recommendedName>
        <fullName evidence="5">Class B sortase</fullName>
    </recommendedName>
</protein>
<evidence type="ECO:0000313" key="2">
    <source>
        <dbReference type="EMBL" id="SER40833.1"/>
    </source>
</evidence>
<dbReference type="InterPro" id="IPR009835">
    <property type="entry name" value="SrtB"/>
</dbReference>